<evidence type="ECO:0000313" key="1">
    <source>
        <dbReference type="EMBL" id="DBA21383.1"/>
    </source>
</evidence>
<comment type="caution">
    <text evidence="1">The sequence shown here is derived from an EMBL/GenBank/DDBJ whole genome shotgun (WGS) entry which is preliminary data.</text>
</comment>
<reference evidence="1" key="1">
    <citation type="thesis" date="2020" institute="ProQuest LLC" country="789 East Eisenhower Parkway, Ann Arbor, MI, USA">
        <title>Comparative Genomics and Chromosome Evolution.</title>
        <authorList>
            <person name="Mudd A.B."/>
        </authorList>
    </citation>
    <scope>NUCLEOTIDE SEQUENCE</scope>
    <source>
        <strain evidence="1">1538</strain>
        <tissue evidence="1">Blood</tissue>
    </source>
</reference>
<accession>A0AAV3AHB6</accession>
<proteinExistence type="predicted"/>
<protein>
    <submittedName>
        <fullName evidence="1">Uncharacterized protein</fullName>
    </submittedName>
</protein>
<gene>
    <name evidence="1" type="ORF">GDO54_018029</name>
</gene>
<dbReference type="AlphaFoldDB" id="A0AAV3AHB6"/>
<keyword evidence="2" id="KW-1185">Reference proteome</keyword>
<name>A0AAV3AHB6_PYXAD</name>
<sequence length="102" mass="11566">MGYVFPLHQFLMMAPLQIAKFSVCIEGCLTFCTVGIVNSIFCWKKNTALLGLCILKYYQFYNGCQYNCLIAICHFTVLCKSQVNYYSPLLLGKTLQGMPLLT</sequence>
<organism evidence="1 2">
    <name type="scientific">Pyxicephalus adspersus</name>
    <name type="common">African bullfrog</name>
    <dbReference type="NCBI Taxonomy" id="30357"/>
    <lineage>
        <taxon>Eukaryota</taxon>
        <taxon>Metazoa</taxon>
        <taxon>Chordata</taxon>
        <taxon>Craniata</taxon>
        <taxon>Vertebrata</taxon>
        <taxon>Euteleostomi</taxon>
        <taxon>Amphibia</taxon>
        <taxon>Batrachia</taxon>
        <taxon>Anura</taxon>
        <taxon>Neobatrachia</taxon>
        <taxon>Ranoidea</taxon>
        <taxon>Pyxicephalidae</taxon>
        <taxon>Pyxicephalinae</taxon>
        <taxon>Pyxicephalus</taxon>
    </lineage>
</organism>
<dbReference type="EMBL" id="DYDO01000007">
    <property type="protein sequence ID" value="DBA21383.1"/>
    <property type="molecule type" value="Genomic_DNA"/>
</dbReference>
<dbReference type="Proteomes" id="UP001181693">
    <property type="component" value="Unassembled WGS sequence"/>
</dbReference>
<evidence type="ECO:0000313" key="2">
    <source>
        <dbReference type="Proteomes" id="UP001181693"/>
    </source>
</evidence>